<dbReference type="Proteomes" id="UP000663828">
    <property type="component" value="Unassembled WGS sequence"/>
</dbReference>
<feature type="transmembrane region" description="Helical" evidence="1">
    <location>
        <begin position="383"/>
        <end position="407"/>
    </location>
</feature>
<feature type="transmembrane region" description="Helical" evidence="1">
    <location>
        <begin position="460"/>
        <end position="483"/>
    </location>
</feature>
<feature type="transmembrane region" description="Helical" evidence="1">
    <location>
        <begin position="419"/>
        <end position="440"/>
    </location>
</feature>
<reference evidence="2" key="1">
    <citation type="submission" date="2021-02" db="EMBL/GenBank/DDBJ databases">
        <authorList>
            <person name="Nowell W R."/>
        </authorList>
    </citation>
    <scope>NUCLEOTIDE SEQUENCE</scope>
</reference>
<accession>A0A816F3N0</accession>
<name>A0A816F3N0_ADIRI</name>
<sequence>MNSSSYDPHTSPDITHMSETILDSASNQALVTTNDIDILNDVTNFSSEPNENIPFESSPTISSKKQKSLLSVYDNSNDGEQQKQQQQQQQQFTGNLLPIVGILGRNHRSQAFIRRLLLSGFPKPVLCDINSSTNDSNYVSYQTFYEQCPTVVLITDNLPANFDYIFNPTKPQLIVDTREVISNYRSHQPLQYLMPIPDAYRAFGNISNWEIENGTERLPVAIEQSSPIELVQFILKLNCFPRGISFIDPFSYNNIQRKSFRNCLFPLVTTIIIFTLTFLFAMIEYNHQRNYYREQFIYRYASSITATTSITLLSVLFLLSPIRESINLINSLILKKQDIVPSRWMFLHRWNQSKRYLAWYSLGFGILHLIFLFIAKNDFNRKIFFFFPVIFGLFTLIVLCILSFVYFPWISERLQWREYYILTSYLGPFCLVIAFIHVYIQWKYGYEYLHQQDFLRLRFISMILPFFVLTLRFTLHGIIQPLLKWFQSRERRNKATAADTSFSP</sequence>
<dbReference type="EMBL" id="CAJNOR010010525">
    <property type="protein sequence ID" value="CAF1654563.1"/>
    <property type="molecule type" value="Genomic_DNA"/>
</dbReference>
<dbReference type="AlphaFoldDB" id="A0A816F3N0"/>
<comment type="caution">
    <text evidence="2">The sequence shown here is derived from an EMBL/GenBank/DDBJ whole genome shotgun (WGS) entry which is preliminary data.</text>
</comment>
<feature type="transmembrane region" description="Helical" evidence="1">
    <location>
        <begin position="297"/>
        <end position="319"/>
    </location>
</feature>
<feature type="transmembrane region" description="Helical" evidence="1">
    <location>
        <begin position="357"/>
        <end position="377"/>
    </location>
</feature>
<keyword evidence="1" id="KW-0812">Transmembrane</keyword>
<keyword evidence="1" id="KW-0472">Membrane</keyword>
<evidence type="ECO:0000313" key="2">
    <source>
        <dbReference type="EMBL" id="CAF1654563.1"/>
    </source>
</evidence>
<protein>
    <submittedName>
        <fullName evidence="2">Uncharacterized protein</fullName>
    </submittedName>
</protein>
<evidence type="ECO:0000313" key="3">
    <source>
        <dbReference type="Proteomes" id="UP000663828"/>
    </source>
</evidence>
<gene>
    <name evidence="2" type="ORF">XAT740_LOCUS55659</name>
</gene>
<feature type="transmembrane region" description="Helical" evidence="1">
    <location>
        <begin position="263"/>
        <end position="285"/>
    </location>
</feature>
<organism evidence="2 3">
    <name type="scientific">Adineta ricciae</name>
    <name type="common">Rotifer</name>
    <dbReference type="NCBI Taxonomy" id="249248"/>
    <lineage>
        <taxon>Eukaryota</taxon>
        <taxon>Metazoa</taxon>
        <taxon>Spiralia</taxon>
        <taxon>Gnathifera</taxon>
        <taxon>Rotifera</taxon>
        <taxon>Eurotatoria</taxon>
        <taxon>Bdelloidea</taxon>
        <taxon>Adinetida</taxon>
        <taxon>Adinetidae</taxon>
        <taxon>Adineta</taxon>
    </lineage>
</organism>
<keyword evidence="1" id="KW-1133">Transmembrane helix</keyword>
<keyword evidence="3" id="KW-1185">Reference proteome</keyword>
<evidence type="ECO:0000256" key="1">
    <source>
        <dbReference type="SAM" id="Phobius"/>
    </source>
</evidence>
<proteinExistence type="predicted"/>